<feature type="region of interest" description="Disordered" evidence="1">
    <location>
        <begin position="182"/>
        <end position="219"/>
    </location>
</feature>
<sequence>MYGDVGTPIRHPLVDEITERVVRVESRATVVRLSAPFVDFLSRPVLAGRRVALVTPESSRLTIGLRSALVAAGGVWAVTTPTGYRDGITGVDHRTLDEAVAAPEPSLDPEASPDALPATVSPAVSVTTQLSIDVTLLHTAAQEAVLGGALEAMGLAIGGYHPRAWGGSEPLEKAWDTWAMTQDARHRAPEPSRYLVEGSASPPPSRRASPPGASRRRSR</sequence>
<evidence type="ECO:0000313" key="2">
    <source>
        <dbReference type="EMBL" id="BDZ51607.1"/>
    </source>
</evidence>
<reference evidence="3" key="1">
    <citation type="journal article" date="2019" name="Int. J. Syst. Evol. Microbiol.">
        <title>The Global Catalogue of Microorganisms (GCM) 10K type strain sequencing project: providing services to taxonomists for standard genome sequencing and annotation.</title>
        <authorList>
            <consortium name="The Broad Institute Genomics Platform"/>
            <consortium name="The Broad Institute Genome Sequencing Center for Infectious Disease"/>
            <person name="Wu L."/>
            <person name="Ma J."/>
        </authorList>
    </citation>
    <scope>NUCLEOTIDE SEQUENCE [LARGE SCALE GENOMIC DNA]</scope>
    <source>
        <strain evidence="3">NBRC 108728</strain>
    </source>
</reference>
<dbReference type="InterPro" id="IPR046175">
    <property type="entry name" value="DUF6177"/>
</dbReference>
<dbReference type="Pfam" id="PF19674">
    <property type="entry name" value="DUF6177"/>
    <property type="match status" value="1"/>
</dbReference>
<accession>A0ABN6Y2P4</accession>
<dbReference type="EMBL" id="AP027732">
    <property type="protein sequence ID" value="BDZ51607.1"/>
    <property type="molecule type" value="Genomic_DNA"/>
</dbReference>
<proteinExistence type="predicted"/>
<evidence type="ECO:0000313" key="3">
    <source>
        <dbReference type="Proteomes" id="UP001321486"/>
    </source>
</evidence>
<name>A0ABN6Y2P4_9MICO</name>
<gene>
    <name evidence="2" type="ORF">GCM10025867_38480</name>
</gene>
<keyword evidence="3" id="KW-1185">Reference proteome</keyword>
<dbReference type="Proteomes" id="UP001321486">
    <property type="component" value="Chromosome"/>
</dbReference>
<protein>
    <submittedName>
        <fullName evidence="2">Uncharacterized protein</fullName>
    </submittedName>
</protein>
<evidence type="ECO:0000256" key="1">
    <source>
        <dbReference type="SAM" id="MobiDB-lite"/>
    </source>
</evidence>
<organism evidence="2 3">
    <name type="scientific">Frondihabitans sucicola</name>
    <dbReference type="NCBI Taxonomy" id="1268041"/>
    <lineage>
        <taxon>Bacteria</taxon>
        <taxon>Bacillati</taxon>
        <taxon>Actinomycetota</taxon>
        <taxon>Actinomycetes</taxon>
        <taxon>Micrococcales</taxon>
        <taxon>Microbacteriaceae</taxon>
        <taxon>Frondihabitans</taxon>
    </lineage>
</organism>